<evidence type="ECO:0000256" key="1">
    <source>
        <dbReference type="SAM" id="MobiDB-lite"/>
    </source>
</evidence>
<feature type="region of interest" description="Disordered" evidence="1">
    <location>
        <begin position="50"/>
        <end position="73"/>
    </location>
</feature>
<dbReference type="EnsemblBacteria" id="ABA50039">
    <property type="protein sequence ID" value="ABA50039"/>
    <property type="gene ID" value="BURPS1710b_0701"/>
</dbReference>
<proteinExistence type="predicted"/>
<accession>Q3JWD9</accession>
<evidence type="ECO:0000313" key="3">
    <source>
        <dbReference type="Proteomes" id="UP000002700"/>
    </source>
</evidence>
<name>Q3JWD9_BURP1</name>
<gene>
    <name evidence="2" type="ordered locus">BURPS1710b_0701</name>
</gene>
<protein>
    <submittedName>
        <fullName evidence="2">Uncharacterized protein</fullName>
    </submittedName>
</protein>
<dbReference type="EMBL" id="CP000124">
    <property type="protein sequence ID" value="ABA50039.1"/>
    <property type="molecule type" value="Genomic_DNA"/>
</dbReference>
<dbReference type="AlphaFoldDB" id="Q3JWD9"/>
<reference evidence="2 3" key="1">
    <citation type="submission" date="2005-09" db="EMBL/GenBank/DDBJ databases">
        <authorList>
            <person name="Woods D.E."/>
            <person name="Nierman W.C."/>
        </authorList>
    </citation>
    <scope>NUCLEOTIDE SEQUENCE [LARGE SCALE GENOMIC DNA]</scope>
    <source>
        <strain evidence="2 3">1710b</strain>
    </source>
</reference>
<feature type="compositionally biased region" description="Basic and acidic residues" evidence="1">
    <location>
        <begin position="53"/>
        <end position="73"/>
    </location>
</feature>
<dbReference type="HOGENOM" id="CLU_666789_0_0_4"/>
<evidence type="ECO:0000313" key="2">
    <source>
        <dbReference type="EMBL" id="ABA50039.1"/>
    </source>
</evidence>
<organism evidence="2 3">
    <name type="scientific">Burkholderia pseudomallei (strain 1710b)</name>
    <dbReference type="NCBI Taxonomy" id="320372"/>
    <lineage>
        <taxon>Bacteria</taxon>
        <taxon>Pseudomonadati</taxon>
        <taxon>Pseudomonadota</taxon>
        <taxon>Betaproteobacteria</taxon>
        <taxon>Burkholderiales</taxon>
        <taxon>Burkholderiaceae</taxon>
        <taxon>Burkholderia</taxon>
        <taxon>pseudomallei group</taxon>
    </lineage>
</organism>
<dbReference type="Proteomes" id="UP000002700">
    <property type="component" value="Chromosome I"/>
</dbReference>
<dbReference type="KEGG" id="bpm:BURPS1710b_0701"/>
<sequence length="412" mass="46423">MLRNCPSNSLRVRIRKTSSIGRSFGACAQQVAFVGRREFEMPDARLLHQRAQRGVEPRAAERADLPRRGRDDPLHVRVPREHRAHAFGLRVVVDVNQRAELADETALERVLAALVAQRAVAHPQHVVGDRELFARVADHRDRDARERAAQQAEHAARHRAVEAGERFVERDERRAMRERDEQVEPLPLPLRQPAVRLRAQLVDRERAGHRGVLFAVQRAVHGEDLVDARVLRVFDALQLRAEAPQRARVAHESRGGHTEDRRALELRAAKAEQRLEQRALAGAVRADDRGQRAGAKRDVGGVEREVARLHVDAARGERARRAARRRAARDGCAAFHCFSRFNRFGGLRAFEGFAGLAGRKRNRAHRIQSIIATWMSRWPLYGLRPCATRMLSSSSTSCSRQRNAVSSASIAS</sequence>